<dbReference type="SUPFAM" id="SSF56176">
    <property type="entry name" value="FAD-binding/transporter-associated domain-like"/>
    <property type="match status" value="1"/>
</dbReference>
<proteinExistence type="inferred from homology"/>
<accession>A0AA37WV29</accession>
<feature type="domain" description="CBS" evidence="12">
    <location>
        <begin position="293"/>
        <end position="354"/>
    </location>
</feature>
<sequence>MGGRPATKGAPLTDPMETHIDLWFAASIVVISLLLSAFFAGAETAFTAASRARMHALEQAGDPRAAIVNRILAIRERFIGAMLIGYNIVAIGASAFTTSVLTALFGKSGVIYATVGMSVLVIVFAEVLPKTLAISKPDKAALLTARPVAFAVALMGPLALAIEQVVRLMLKPFGITIGEHQSILTAAEELRGQVALMHREGGVAKAERDMLGGLLDLSDLTVSDVMVHRTKMRAIDADQPSEDIVRAVLSSPYTRMPLWRGTPENIVGVLHAKDLLRALDAAGGDASGLKVEALALETWFVPGTTSLRAQLKAFLTKKTHFALVVDEYGEVMGLVTLEDILEEIVGDIADEHDVTVSGVRPQGDGSVNVDGGVPIRDLNRAMDWNLPDEEATTIAGLVIHEARTIPDQGTAFNFHGFRFQVLRKAKNRITTLRITPLTPAGLQAAGQPEAQRDAM</sequence>
<evidence type="ECO:0000256" key="2">
    <source>
        <dbReference type="ARBA" id="ARBA00006446"/>
    </source>
</evidence>
<dbReference type="InterPro" id="IPR046342">
    <property type="entry name" value="CBS_dom_sf"/>
</dbReference>
<evidence type="ECO:0000256" key="10">
    <source>
        <dbReference type="PROSITE-ProRule" id="PRU01193"/>
    </source>
</evidence>
<dbReference type="Gene3D" id="3.10.580.10">
    <property type="entry name" value="CBS-domain"/>
    <property type="match status" value="1"/>
</dbReference>
<feature type="transmembrane region" description="Helical" evidence="11">
    <location>
        <begin position="140"/>
        <end position="162"/>
    </location>
</feature>
<dbReference type="Pfam" id="PF03471">
    <property type="entry name" value="CorC_HlyC"/>
    <property type="match status" value="1"/>
</dbReference>
<reference evidence="15" key="1">
    <citation type="journal article" date="2019" name="Int. J. Syst. Evol. Microbiol.">
        <title>The Global Catalogue of Microorganisms (GCM) 10K type strain sequencing project: providing services to taxonomists for standard genome sequencing and annotation.</title>
        <authorList>
            <consortium name="The Broad Institute Genomics Platform"/>
            <consortium name="The Broad Institute Genome Sequencing Center for Infectious Disease"/>
            <person name="Wu L."/>
            <person name="Ma J."/>
        </authorList>
    </citation>
    <scope>NUCLEOTIDE SEQUENCE [LARGE SCALE GENOMIC DNA]</scope>
    <source>
        <strain evidence="15">NBRC 103632</strain>
    </source>
</reference>
<keyword evidence="5" id="KW-0677">Repeat</keyword>
<keyword evidence="8 10" id="KW-0472">Membrane</keyword>
<evidence type="ECO:0000256" key="9">
    <source>
        <dbReference type="PROSITE-ProRule" id="PRU00703"/>
    </source>
</evidence>
<dbReference type="PROSITE" id="PS51371">
    <property type="entry name" value="CBS"/>
    <property type="match status" value="2"/>
</dbReference>
<evidence type="ECO:0000256" key="11">
    <source>
        <dbReference type="SAM" id="Phobius"/>
    </source>
</evidence>
<keyword evidence="3" id="KW-1003">Cell membrane</keyword>
<dbReference type="GO" id="GO:0005886">
    <property type="term" value="C:plasma membrane"/>
    <property type="evidence" value="ECO:0007669"/>
    <property type="project" value="UniProtKB-SubCell"/>
</dbReference>
<protein>
    <submittedName>
        <fullName evidence="14">Membrane protein</fullName>
    </submittedName>
</protein>
<evidence type="ECO:0000313" key="15">
    <source>
        <dbReference type="Proteomes" id="UP001157440"/>
    </source>
</evidence>
<comment type="caution">
    <text evidence="14">The sequence shown here is derived from an EMBL/GenBank/DDBJ whole genome shotgun (WGS) entry which is preliminary data.</text>
</comment>
<dbReference type="PANTHER" id="PTHR22777">
    <property type="entry name" value="HEMOLYSIN-RELATED"/>
    <property type="match status" value="1"/>
</dbReference>
<evidence type="ECO:0000256" key="8">
    <source>
        <dbReference type="ARBA" id="ARBA00023136"/>
    </source>
</evidence>
<dbReference type="SMART" id="SM01091">
    <property type="entry name" value="CorC_HlyC"/>
    <property type="match status" value="1"/>
</dbReference>
<dbReference type="Pfam" id="PF01595">
    <property type="entry name" value="CNNM"/>
    <property type="match status" value="1"/>
</dbReference>
<gene>
    <name evidence="14" type="ORF">GCM10007890_61260</name>
</gene>
<dbReference type="InterPro" id="IPR000644">
    <property type="entry name" value="CBS_dom"/>
</dbReference>
<dbReference type="EMBL" id="BSPL01000033">
    <property type="protein sequence ID" value="GLS74111.1"/>
    <property type="molecule type" value="Genomic_DNA"/>
</dbReference>
<dbReference type="SUPFAM" id="SSF54631">
    <property type="entry name" value="CBS-domain pair"/>
    <property type="match status" value="1"/>
</dbReference>
<dbReference type="InterPro" id="IPR044751">
    <property type="entry name" value="Ion_transp-like_CBS"/>
</dbReference>
<evidence type="ECO:0000256" key="6">
    <source>
        <dbReference type="ARBA" id="ARBA00022989"/>
    </source>
</evidence>
<feature type="transmembrane region" description="Helical" evidence="11">
    <location>
        <begin position="78"/>
        <end position="104"/>
    </location>
</feature>
<feature type="domain" description="CBS" evidence="12">
    <location>
        <begin position="226"/>
        <end position="287"/>
    </location>
</feature>
<keyword evidence="15" id="KW-1185">Reference proteome</keyword>
<comment type="similarity">
    <text evidence="2">Belongs to the UPF0053 family. Hemolysin C subfamily.</text>
</comment>
<keyword evidence="7 9" id="KW-0129">CBS domain</keyword>
<dbReference type="AlphaFoldDB" id="A0AA37WV29"/>
<evidence type="ECO:0000313" key="14">
    <source>
        <dbReference type="EMBL" id="GLS74111.1"/>
    </source>
</evidence>
<feature type="transmembrane region" description="Helical" evidence="11">
    <location>
        <begin position="22"/>
        <end position="46"/>
    </location>
</feature>
<dbReference type="InterPro" id="IPR036318">
    <property type="entry name" value="FAD-bd_PCMH-like_sf"/>
</dbReference>
<dbReference type="PROSITE" id="PS51846">
    <property type="entry name" value="CNNM"/>
    <property type="match status" value="1"/>
</dbReference>
<evidence type="ECO:0000256" key="3">
    <source>
        <dbReference type="ARBA" id="ARBA00022475"/>
    </source>
</evidence>
<evidence type="ECO:0000259" key="13">
    <source>
        <dbReference type="PROSITE" id="PS51846"/>
    </source>
</evidence>
<dbReference type="InterPro" id="IPR005170">
    <property type="entry name" value="Transptr-assoc_dom"/>
</dbReference>
<evidence type="ECO:0000256" key="5">
    <source>
        <dbReference type="ARBA" id="ARBA00022737"/>
    </source>
</evidence>
<keyword evidence="4 10" id="KW-0812">Transmembrane</keyword>
<dbReference type="InterPro" id="IPR002550">
    <property type="entry name" value="CNNM"/>
</dbReference>
<keyword evidence="6 10" id="KW-1133">Transmembrane helix</keyword>
<dbReference type="Gene3D" id="3.30.465.10">
    <property type="match status" value="1"/>
</dbReference>
<organism evidence="14 15">
    <name type="scientific">Methylobacterium tardum</name>
    <dbReference type="NCBI Taxonomy" id="374432"/>
    <lineage>
        <taxon>Bacteria</taxon>
        <taxon>Pseudomonadati</taxon>
        <taxon>Pseudomonadota</taxon>
        <taxon>Alphaproteobacteria</taxon>
        <taxon>Hyphomicrobiales</taxon>
        <taxon>Methylobacteriaceae</taxon>
        <taxon>Methylobacterium</taxon>
    </lineage>
</organism>
<evidence type="ECO:0000256" key="1">
    <source>
        <dbReference type="ARBA" id="ARBA00004651"/>
    </source>
</evidence>
<evidence type="ECO:0000256" key="7">
    <source>
        <dbReference type="ARBA" id="ARBA00023122"/>
    </source>
</evidence>
<feature type="transmembrane region" description="Helical" evidence="11">
    <location>
        <begin position="110"/>
        <end position="128"/>
    </location>
</feature>
<dbReference type="FunFam" id="3.10.580.10:FF:000002">
    <property type="entry name" value="Magnesium/cobalt efflux protein CorC"/>
    <property type="match status" value="1"/>
</dbReference>
<dbReference type="Pfam" id="PF00571">
    <property type="entry name" value="CBS"/>
    <property type="match status" value="2"/>
</dbReference>
<dbReference type="GO" id="GO:0050660">
    <property type="term" value="F:flavin adenine dinucleotide binding"/>
    <property type="evidence" value="ECO:0007669"/>
    <property type="project" value="InterPro"/>
</dbReference>
<evidence type="ECO:0000256" key="4">
    <source>
        <dbReference type="ARBA" id="ARBA00022692"/>
    </source>
</evidence>
<feature type="domain" description="CNNM transmembrane" evidence="13">
    <location>
        <begin position="18"/>
        <end position="207"/>
    </location>
</feature>
<evidence type="ECO:0000259" key="12">
    <source>
        <dbReference type="PROSITE" id="PS51371"/>
    </source>
</evidence>
<name>A0AA37WV29_9HYPH</name>
<dbReference type="PANTHER" id="PTHR22777:SF32">
    <property type="entry name" value="UPF0053 INNER MEMBRANE PROTEIN YFJD"/>
    <property type="match status" value="1"/>
</dbReference>
<dbReference type="CDD" id="cd04590">
    <property type="entry name" value="CBS_pair_CorC_HlyC_assoc"/>
    <property type="match status" value="1"/>
</dbReference>
<dbReference type="InterPro" id="IPR016169">
    <property type="entry name" value="FAD-bd_PCMH_sub2"/>
</dbReference>
<dbReference type="Proteomes" id="UP001157440">
    <property type="component" value="Unassembled WGS sequence"/>
</dbReference>
<comment type="subcellular location">
    <subcellularLocation>
        <location evidence="1">Cell membrane</location>
        <topology evidence="1">Multi-pass membrane protein</topology>
    </subcellularLocation>
</comment>